<evidence type="ECO:0000256" key="3">
    <source>
        <dbReference type="ARBA" id="ARBA00022833"/>
    </source>
</evidence>
<dbReference type="PROSITE" id="PS50966">
    <property type="entry name" value="ZF_SWIM"/>
    <property type="match status" value="1"/>
</dbReference>
<dbReference type="GO" id="GO:0008270">
    <property type="term" value="F:zinc ion binding"/>
    <property type="evidence" value="ECO:0007669"/>
    <property type="project" value="UniProtKB-KW"/>
</dbReference>
<gene>
    <name evidence="6" type="ORF">Ahy_A09g043841</name>
</gene>
<keyword evidence="1" id="KW-0479">Metal-binding</keyword>
<dbReference type="EMBL" id="SDMP01000009">
    <property type="protein sequence ID" value="RYR38696.1"/>
    <property type="molecule type" value="Genomic_DNA"/>
</dbReference>
<dbReference type="PANTHER" id="PTHR47718">
    <property type="entry name" value="OS01G0519700 PROTEIN"/>
    <property type="match status" value="1"/>
</dbReference>
<dbReference type="Proteomes" id="UP000289738">
    <property type="component" value="Chromosome A09"/>
</dbReference>
<reference evidence="6 7" key="1">
    <citation type="submission" date="2019-01" db="EMBL/GenBank/DDBJ databases">
        <title>Sequencing of cultivated peanut Arachis hypogaea provides insights into genome evolution and oil improvement.</title>
        <authorList>
            <person name="Chen X."/>
        </authorList>
    </citation>
    <scope>NUCLEOTIDE SEQUENCE [LARGE SCALE GENOMIC DNA]</scope>
    <source>
        <strain evidence="7">cv. Fuhuasheng</strain>
        <tissue evidence="6">Leaves</tissue>
    </source>
</reference>
<comment type="caution">
    <text evidence="6">The sequence shown here is derived from an EMBL/GenBank/DDBJ whole genome shotgun (WGS) entry which is preliminary data.</text>
</comment>
<sequence>MAEPKGFSWVEKLAGPGDLQMQRSKRLHYLASVVPVFAAEVEEPLIMEVSLSDGNGELLGTDNEADVESNPEDMDGQDVADEFLGEYEDVATLDVDDIKRMRWDSVDAAYEFYRRRECVMDSASGRVIQAKTEGLRDGRHNDRVDRRRAHKPETRTNCEAKLSIYFDKIERCWKVRKVATEHNHDLTPASMVHLIANHREMTDAAKAQIDGLHASGIATSKIVGYMAGMAGGYSLLGFLKKDVYNYADRTRRANISDGDANAAVVYLEGKAGSDPMSVARYSVTKDARLANLIWADGASRVDYQHFGDVLAFDSTYKKNKYKKPLVIFSGSNNHKQTTIFGFGLLFDESVSSYKWMLENLLEVMCMKKPSVVVTDGDKAIIKAVRSVLPDSTHRLCAWHIEKNVTSNVKDAVLRSSFRRWLYVDMEIEEFEMEWERAVAEYDLYDKEWATQMYERRMMWANAYLQGKFCAGFRTTSRCEGVNAFVKKFSKTTHTILELVQNLELVVREYRNKELLLHFNSMNSVPVMTTGLTSIEQHAASVYTREVFTDVKKQIVQAAALILISKKRCLNTMVYMVEEYEQPATRVKVAYGRSTGKIDCQCNFWRKNGYPCRHMFFVMKSEHVTTIPDALAIESYVERWGGTSEAGFLLRHGALHTASHRLFLIGAQKLSLFRKALNGVLTLCRELELEYRAFEDGGGERPISAVQTKEVNCVVRDPAVAKPKGAQKFTKKGHLRKKRLCTICKRPGHTKRHCMKNIE</sequence>
<feature type="domain" description="SWIM-type" evidence="5">
    <location>
        <begin position="584"/>
        <end position="622"/>
    </location>
</feature>
<organism evidence="6 7">
    <name type="scientific">Arachis hypogaea</name>
    <name type="common">Peanut</name>
    <dbReference type="NCBI Taxonomy" id="3818"/>
    <lineage>
        <taxon>Eukaryota</taxon>
        <taxon>Viridiplantae</taxon>
        <taxon>Streptophyta</taxon>
        <taxon>Embryophyta</taxon>
        <taxon>Tracheophyta</taxon>
        <taxon>Spermatophyta</taxon>
        <taxon>Magnoliopsida</taxon>
        <taxon>eudicotyledons</taxon>
        <taxon>Gunneridae</taxon>
        <taxon>Pentapetalae</taxon>
        <taxon>rosids</taxon>
        <taxon>fabids</taxon>
        <taxon>Fabales</taxon>
        <taxon>Fabaceae</taxon>
        <taxon>Papilionoideae</taxon>
        <taxon>50 kb inversion clade</taxon>
        <taxon>dalbergioids sensu lato</taxon>
        <taxon>Dalbergieae</taxon>
        <taxon>Pterocarpus clade</taxon>
        <taxon>Arachis</taxon>
    </lineage>
</organism>
<dbReference type="Pfam" id="PF04434">
    <property type="entry name" value="SWIM"/>
    <property type="match status" value="1"/>
</dbReference>
<dbReference type="STRING" id="3818.A0A445BJ40"/>
<proteinExistence type="predicted"/>
<dbReference type="PANTHER" id="PTHR47718:SF15">
    <property type="entry name" value="PROTEIN FAR1-RELATED SEQUENCE 5-LIKE"/>
    <property type="match status" value="1"/>
</dbReference>
<evidence type="ECO:0000256" key="4">
    <source>
        <dbReference type="PROSITE-ProRule" id="PRU00325"/>
    </source>
</evidence>
<keyword evidence="7" id="KW-1185">Reference proteome</keyword>
<dbReference type="InterPro" id="IPR006564">
    <property type="entry name" value="Znf_PMZ"/>
</dbReference>
<name>A0A445BJ40_ARAHY</name>
<keyword evidence="2 4" id="KW-0863">Zinc-finger</keyword>
<dbReference type="InterPro" id="IPR004330">
    <property type="entry name" value="FAR1_DNA_bnd_dom"/>
</dbReference>
<evidence type="ECO:0000313" key="6">
    <source>
        <dbReference type="EMBL" id="RYR38696.1"/>
    </source>
</evidence>
<dbReference type="AlphaFoldDB" id="A0A445BJ40"/>
<dbReference type="InterPro" id="IPR018289">
    <property type="entry name" value="MULE_transposase_dom"/>
</dbReference>
<dbReference type="InterPro" id="IPR007527">
    <property type="entry name" value="Znf_SWIM"/>
</dbReference>
<dbReference type="SMART" id="SM00575">
    <property type="entry name" value="ZnF_PMZ"/>
    <property type="match status" value="1"/>
</dbReference>
<evidence type="ECO:0000313" key="7">
    <source>
        <dbReference type="Proteomes" id="UP000289738"/>
    </source>
</evidence>
<evidence type="ECO:0000256" key="1">
    <source>
        <dbReference type="ARBA" id="ARBA00022723"/>
    </source>
</evidence>
<evidence type="ECO:0000256" key="2">
    <source>
        <dbReference type="ARBA" id="ARBA00022771"/>
    </source>
</evidence>
<dbReference type="Pfam" id="PF10551">
    <property type="entry name" value="MULE"/>
    <property type="match status" value="1"/>
</dbReference>
<accession>A0A445BJ40</accession>
<protein>
    <recommendedName>
        <fullName evidence="5">SWIM-type domain-containing protein</fullName>
    </recommendedName>
</protein>
<dbReference type="Pfam" id="PF03101">
    <property type="entry name" value="FAR1"/>
    <property type="match status" value="1"/>
</dbReference>
<keyword evidence="3" id="KW-0862">Zinc</keyword>
<evidence type="ECO:0000259" key="5">
    <source>
        <dbReference type="PROSITE" id="PS50966"/>
    </source>
</evidence>